<protein>
    <submittedName>
        <fullName evidence="1">Sulfotransferase</fullName>
        <ecNumber evidence="1">2.8.2.-</ecNumber>
    </submittedName>
</protein>
<reference evidence="1 2" key="1">
    <citation type="submission" date="2023-09" db="EMBL/GenBank/DDBJ databases">
        <authorList>
            <person name="Rey-Velasco X."/>
        </authorList>
    </citation>
    <scope>NUCLEOTIDE SEQUENCE [LARGE SCALE GENOMIC DNA]</scope>
    <source>
        <strain evidence="1 2">W242</strain>
    </source>
</reference>
<gene>
    <name evidence="1" type="ORF">RM538_08410</name>
</gene>
<dbReference type="Proteomes" id="UP001254488">
    <property type="component" value="Unassembled WGS sequence"/>
</dbReference>
<dbReference type="PANTHER" id="PTHR36451">
    <property type="entry name" value="PAPS-DEPENDENT SULFOTRANSFERASE STF3"/>
    <property type="match status" value="1"/>
</dbReference>
<keyword evidence="1" id="KW-0808">Transferase</keyword>
<proteinExistence type="predicted"/>
<dbReference type="Pfam" id="PF13469">
    <property type="entry name" value="Sulfotransfer_3"/>
    <property type="match status" value="1"/>
</dbReference>
<dbReference type="RefSeq" id="WP_311332977.1">
    <property type="nucleotide sequence ID" value="NZ_JAVRHZ010000004.1"/>
</dbReference>
<dbReference type="SUPFAM" id="SSF52540">
    <property type="entry name" value="P-loop containing nucleoside triphosphate hydrolases"/>
    <property type="match status" value="1"/>
</dbReference>
<accession>A0ABU2YCY7</accession>
<dbReference type="GO" id="GO:0016740">
    <property type="term" value="F:transferase activity"/>
    <property type="evidence" value="ECO:0007669"/>
    <property type="project" value="UniProtKB-KW"/>
</dbReference>
<comment type="caution">
    <text evidence="1">The sequence shown here is derived from an EMBL/GenBank/DDBJ whole genome shotgun (WGS) entry which is preliminary data.</text>
</comment>
<dbReference type="EMBL" id="JAVRHZ010000004">
    <property type="protein sequence ID" value="MDT0556023.1"/>
    <property type="molecule type" value="Genomic_DNA"/>
</dbReference>
<sequence>MKESSLLFIISQPRSGSTFLQRLISNNEFVNTTSEPWVLLQCASILKPELLNATFSNTLTQWAFNEYKKGFPTVDFQKIEKEYILSLYQPMAQGYSYVIDKTPRYWELINEIPQIFPNARIIILKRNPEDVVRSMMKTWQLQSVEALSRFQRDLLLAPAEIQNFLDRNHNNDNIFELKYEDLMQNLSDQTKTIYNWLQLPYNDTVLDIEKNNKIKGVFGDPYQNSSGPYKSVSSVNSNYQLSKKQEKFISAYLKFLGVTFLNQYGYANTAHIANKKSFAFEYFKTLHHRDHYWVNEEIHPLKKKFFGLFNKL</sequence>
<dbReference type="Gene3D" id="3.40.50.300">
    <property type="entry name" value="P-loop containing nucleotide triphosphate hydrolases"/>
    <property type="match status" value="1"/>
</dbReference>
<evidence type="ECO:0000313" key="1">
    <source>
        <dbReference type="EMBL" id="MDT0556023.1"/>
    </source>
</evidence>
<organism evidence="1 2">
    <name type="scientific">Patiriisocius hiemis</name>
    <dbReference type="NCBI Taxonomy" id="3075604"/>
    <lineage>
        <taxon>Bacteria</taxon>
        <taxon>Pseudomonadati</taxon>
        <taxon>Bacteroidota</taxon>
        <taxon>Flavobacteriia</taxon>
        <taxon>Flavobacteriales</taxon>
        <taxon>Flavobacteriaceae</taxon>
        <taxon>Patiriisocius</taxon>
    </lineage>
</organism>
<evidence type="ECO:0000313" key="2">
    <source>
        <dbReference type="Proteomes" id="UP001254488"/>
    </source>
</evidence>
<name>A0ABU2YCY7_9FLAO</name>
<keyword evidence="2" id="KW-1185">Reference proteome</keyword>
<dbReference type="PANTHER" id="PTHR36451:SF1">
    <property type="entry name" value="OMEGA-HYDROXY-BETA-DIHYDROMENAQUINONE-9 SULFOTRANSFERASE STF3"/>
    <property type="match status" value="1"/>
</dbReference>
<dbReference type="InterPro" id="IPR027417">
    <property type="entry name" value="P-loop_NTPase"/>
</dbReference>
<dbReference type="EC" id="2.8.2.-" evidence="1"/>
<dbReference type="InterPro" id="IPR052736">
    <property type="entry name" value="Stf3_sulfotransferase"/>
</dbReference>